<dbReference type="EMBL" id="CAJNOM010002813">
    <property type="protein sequence ID" value="CAF1637959.1"/>
    <property type="molecule type" value="Genomic_DNA"/>
</dbReference>
<sequence>MIKDGLMPKTAIFLHETSSSIAKQTQQKWLHNKYPEYFFKSQAMVTENGKYYDRVTIRTAAYGQQLTVYFDITQCFQYPLSDLMCMFKKQQESDSK</sequence>
<keyword evidence="3" id="KW-1185">Reference proteome</keyword>
<dbReference type="Proteomes" id="UP000663877">
    <property type="component" value="Unassembled WGS sequence"/>
</dbReference>
<dbReference type="Proteomes" id="UP000663832">
    <property type="component" value="Unassembled WGS sequence"/>
</dbReference>
<proteinExistence type="predicted"/>
<comment type="caution">
    <text evidence="2">The sequence shown here is derived from an EMBL/GenBank/DDBJ whole genome shotgun (WGS) entry which is preliminary data.</text>
</comment>
<organism evidence="2 3">
    <name type="scientific">Adineta steineri</name>
    <dbReference type="NCBI Taxonomy" id="433720"/>
    <lineage>
        <taxon>Eukaryota</taxon>
        <taxon>Metazoa</taxon>
        <taxon>Spiralia</taxon>
        <taxon>Gnathifera</taxon>
        <taxon>Rotifera</taxon>
        <taxon>Eurotatoria</taxon>
        <taxon>Bdelloidea</taxon>
        <taxon>Adinetida</taxon>
        <taxon>Adinetidae</taxon>
        <taxon>Adineta</taxon>
    </lineage>
</organism>
<dbReference type="AlphaFoldDB" id="A0A816DMK1"/>
<reference evidence="2" key="1">
    <citation type="submission" date="2021-02" db="EMBL/GenBank/DDBJ databases">
        <authorList>
            <person name="Nowell W R."/>
        </authorList>
    </citation>
    <scope>NUCLEOTIDE SEQUENCE</scope>
</reference>
<dbReference type="OrthoDB" id="10017623at2759"/>
<evidence type="ECO:0000313" key="1">
    <source>
        <dbReference type="EMBL" id="CAF1478532.1"/>
    </source>
</evidence>
<gene>
    <name evidence="1" type="ORF">BJG266_LOCUS41933</name>
    <name evidence="2" type="ORF">QVE165_LOCUS58813</name>
</gene>
<accession>A0A816DMK1</accession>
<evidence type="ECO:0000313" key="3">
    <source>
        <dbReference type="Proteomes" id="UP000663832"/>
    </source>
</evidence>
<name>A0A816DMK1_9BILA</name>
<protein>
    <submittedName>
        <fullName evidence="2">Uncharacterized protein</fullName>
    </submittedName>
</protein>
<evidence type="ECO:0000313" key="2">
    <source>
        <dbReference type="EMBL" id="CAF1637959.1"/>
    </source>
</evidence>
<dbReference type="EMBL" id="CAJNOI010002491">
    <property type="protein sequence ID" value="CAF1478532.1"/>
    <property type="molecule type" value="Genomic_DNA"/>
</dbReference>